<name>A0ABD2Y7P2_9GENT</name>
<reference evidence="2 3" key="1">
    <citation type="submission" date="2024-11" db="EMBL/GenBank/DDBJ databases">
        <title>A near-complete genome assembly of Cinchona calisaya.</title>
        <authorList>
            <person name="Lian D.C."/>
            <person name="Zhao X.W."/>
            <person name="Wei L."/>
        </authorList>
    </citation>
    <scope>NUCLEOTIDE SEQUENCE [LARGE SCALE GENOMIC DNA]</scope>
    <source>
        <tissue evidence="2">Nenye</tissue>
    </source>
</reference>
<accession>A0ABD2Y7P2</accession>
<protein>
    <submittedName>
        <fullName evidence="2">Uncharacterized protein</fullName>
    </submittedName>
</protein>
<dbReference type="Proteomes" id="UP001630127">
    <property type="component" value="Unassembled WGS sequence"/>
</dbReference>
<dbReference type="EMBL" id="JBJUIK010000015">
    <property type="protein sequence ID" value="KAL3502736.1"/>
    <property type="molecule type" value="Genomic_DNA"/>
</dbReference>
<evidence type="ECO:0000256" key="1">
    <source>
        <dbReference type="SAM" id="MobiDB-lite"/>
    </source>
</evidence>
<gene>
    <name evidence="2" type="ORF">ACH5RR_037185</name>
</gene>
<evidence type="ECO:0000313" key="3">
    <source>
        <dbReference type="Proteomes" id="UP001630127"/>
    </source>
</evidence>
<keyword evidence="3" id="KW-1185">Reference proteome</keyword>
<comment type="caution">
    <text evidence="2">The sequence shown here is derived from an EMBL/GenBank/DDBJ whole genome shotgun (WGS) entry which is preliminary data.</text>
</comment>
<organism evidence="2 3">
    <name type="scientific">Cinchona calisaya</name>
    <dbReference type="NCBI Taxonomy" id="153742"/>
    <lineage>
        <taxon>Eukaryota</taxon>
        <taxon>Viridiplantae</taxon>
        <taxon>Streptophyta</taxon>
        <taxon>Embryophyta</taxon>
        <taxon>Tracheophyta</taxon>
        <taxon>Spermatophyta</taxon>
        <taxon>Magnoliopsida</taxon>
        <taxon>eudicotyledons</taxon>
        <taxon>Gunneridae</taxon>
        <taxon>Pentapetalae</taxon>
        <taxon>asterids</taxon>
        <taxon>lamiids</taxon>
        <taxon>Gentianales</taxon>
        <taxon>Rubiaceae</taxon>
        <taxon>Cinchonoideae</taxon>
        <taxon>Cinchoneae</taxon>
        <taxon>Cinchona</taxon>
    </lineage>
</organism>
<feature type="region of interest" description="Disordered" evidence="1">
    <location>
        <begin position="226"/>
        <end position="254"/>
    </location>
</feature>
<proteinExistence type="predicted"/>
<evidence type="ECO:0000313" key="2">
    <source>
        <dbReference type="EMBL" id="KAL3502736.1"/>
    </source>
</evidence>
<feature type="compositionally biased region" description="Polar residues" evidence="1">
    <location>
        <begin position="226"/>
        <end position="241"/>
    </location>
</feature>
<sequence length="254" mass="28372">MPIQTKFSACLHSLGIYHSQSLHAIHCKLDILAHRLNHVIPFNMPLPSLLPWAFSNVFSVGKANRVILFIWLDSKVNIFWCNSYNYGLLLQQYNSYVYWPPMIVIVSKPRYDAEKEEIDKLLKDHAYKDSAKLLPPPNQEAILDIDQANKILKNVKTTWIRGKALLIPGCRIAIIVTNDTGPINVSIVGADVEKLIAYSAMQLKGADDQVNGNATINEPTIASEITPVTNPNITGQKNPTSCHGKPTPSKKRHV</sequence>
<dbReference type="AlphaFoldDB" id="A0ABD2Y7P2"/>